<organism evidence="7 8">
    <name type="scientific">Mycolicibacterium brumae</name>
    <dbReference type="NCBI Taxonomy" id="85968"/>
    <lineage>
        <taxon>Bacteria</taxon>
        <taxon>Bacillati</taxon>
        <taxon>Actinomycetota</taxon>
        <taxon>Actinomycetes</taxon>
        <taxon>Mycobacteriales</taxon>
        <taxon>Mycobacteriaceae</taxon>
        <taxon>Mycolicibacterium</taxon>
    </lineage>
</organism>
<dbReference type="InterPro" id="IPR036396">
    <property type="entry name" value="Cyt_P450_sf"/>
</dbReference>
<keyword evidence="4 5" id="KW-0408">Iron</keyword>
<dbReference type="EMBL" id="PDCN02000020">
    <property type="protein sequence ID" value="PIB74079.1"/>
    <property type="molecule type" value="Genomic_DNA"/>
</dbReference>
<evidence type="ECO:0000256" key="5">
    <source>
        <dbReference type="PIRSR" id="PIRSR602403-1"/>
    </source>
</evidence>
<keyword evidence="8" id="KW-1185">Reference proteome</keyword>
<evidence type="ECO:0000313" key="8">
    <source>
        <dbReference type="Proteomes" id="UP000230551"/>
    </source>
</evidence>
<evidence type="ECO:0000256" key="1">
    <source>
        <dbReference type="ARBA" id="ARBA00001971"/>
    </source>
</evidence>
<evidence type="ECO:0000256" key="6">
    <source>
        <dbReference type="RuleBase" id="RU000461"/>
    </source>
</evidence>
<keyword evidence="6" id="KW-0503">Monooxygenase</keyword>
<feature type="binding site" description="axial binding residue" evidence="5">
    <location>
        <position position="381"/>
    </location>
    <ligand>
        <name>heme</name>
        <dbReference type="ChEBI" id="CHEBI:30413"/>
    </ligand>
    <ligandPart>
        <name>Fe</name>
        <dbReference type="ChEBI" id="CHEBI:18248"/>
    </ligandPart>
</feature>
<protein>
    <submittedName>
        <fullName evidence="7">Cytochrome P450</fullName>
    </submittedName>
</protein>
<dbReference type="InterPro" id="IPR001128">
    <property type="entry name" value="Cyt_P450"/>
</dbReference>
<evidence type="ECO:0000256" key="3">
    <source>
        <dbReference type="ARBA" id="ARBA00022723"/>
    </source>
</evidence>
<dbReference type="PRINTS" id="PR00465">
    <property type="entry name" value="EP450IV"/>
</dbReference>
<comment type="similarity">
    <text evidence="2 6">Belongs to the cytochrome P450 family.</text>
</comment>
<proteinExistence type="inferred from homology"/>
<evidence type="ECO:0000256" key="2">
    <source>
        <dbReference type="ARBA" id="ARBA00010617"/>
    </source>
</evidence>
<dbReference type="GO" id="GO:0020037">
    <property type="term" value="F:heme binding"/>
    <property type="evidence" value="ECO:0007669"/>
    <property type="project" value="InterPro"/>
</dbReference>
<dbReference type="AlphaFoldDB" id="A0A2G5P6T5"/>
<keyword evidence="5 6" id="KW-0349">Heme</keyword>
<accession>A0A2G5P6T5</accession>
<gene>
    <name evidence="7" type="ORF">CQY22_014190</name>
</gene>
<dbReference type="Gene3D" id="1.10.630.10">
    <property type="entry name" value="Cytochrome P450"/>
    <property type="match status" value="1"/>
</dbReference>
<dbReference type="SUPFAM" id="SSF48264">
    <property type="entry name" value="Cytochrome P450"/>
    <property type="match status" value="1"/>
</dbReference>
<sequence length="433" mass="47147">MPATLTTDARWPVRYAPGELLAGLLRRRGAVVDAGLGQHGYSYLLGLQANRFIFANSDHFSWREAFQALVPVDGPTALIVSDGADHSRRRALVQPGLRPRQVRHYTPTMVANADAVIDRWRPGETVDAYGQFRAAIRRSAIESLFGPRMARHADILGEALQPLIDLTDQLPQRSAWQRRLGTPAWRRAMAARGRVDEIVYAEIAAVDPAENHLLARLVAARGPDGAALSVDEVRDQVVSLIAAGYETTSAAMGWAVYALLAVPDAWESARAEVHDALGDRTPTAADLAELTYLNGVVLETLRLCPPAVVSARKVIDDLEFDGRRIPAGRTVIFSPYVTHRLAEVWPEPLRFLPQRWDPGSPLYAKPAPHEFLPFGGGSHRCVGAGFATTELTAMLARLVARTSLALPAQRISARGYAALRPAHGLRAVVTAVS</sequence>
<keyword evidence="3 5" id="KW-0479">Metal-binding</keyword>
<name>A0A2G5P6T5_9MYCO</name>
<dbReference type="GO" id="GO:0016705">
    <property type="term" value="F:oxidoreductase activity, acting on paired donors, with incorporation or reduction of molecular oxygen"/>
    <property type="evidence" value="ECO:0007669"/>
    <property type="project" value="InterPro"/>
</dbReference>
<dbReference type="GO" id="GO:0005506">
    <property type="term" value="F:iron ion binding"/>
    <property type="evidence" value="ECO:0007669"/>
    <property type="project" value="InterPro"/>
</dbReference>
<dbReference type="PANTHER" id="PTHR24305:SF166">
    <property type="entry name" value="CYTOCHROME P450 12A4, MITOCHONDRIAL-RELATED"/>
    <property type="match status" value="1"/>
</dbReference>
<dbReference type="PROSITE" id="PS00086">
    <property type="entry name" value="CYTOCHROME_P450"/>
    <property type="match status" value="1"/>
</dbReference>
<dbReference type="InterPro" id="IPR002403">
    <property type="entry name" value="Cyt_P450_E_grp-IV"/>
</dbReference>
<reference evidence="7 8" key="1">
    <citation type="journal article" date="2017" name="Infect. Genet. Evol.">
        <title>The new phylogeny of the genus Mycobacterium: The old and the news.</title>
        <authorList>
            <person name="Tortoli E."/>
            <person name="Fedrizzi T."/>
            <person name="Meehan C.J."/>
            <person name="Trovato A."/>
            <person name="Grottola A."/>
            <person name="Giacobazzi E."/>
            <person name="Serpini G.F."/>
            <person name="Tagliazucchi S."/>
            <person name="Fabio A."/>
            <person name="Bettua C."/>
            <person name="Bertorelli R."/>
            <person name="Frascaro F."/>
            <person name="De Sanctis V."/>
            <person name="Pecorari M."/>
            <person name="Jousson O."/>
            <person name="Segata N."/>
            <person name="Cirillo D.M."/>
        </authorList>
    </citation>
    <scope>NUCLEOTIDE SEQUENCE [LARGE SCALE GENOMIC DNA]</scope>
    <source>
        <strain evidence="7 8">CIP1034565</strain>
    </source>
</reference>
<dbReference type="InterPro" id="IPR050121">
    <property type="entry name" value="Cytochrome_P450_monoxygenase"/>
</dbReference>
<comment type="cofactor">
    <cofactor evidence="1 5">
        <name>heme</name>
        <dbReference type="ChEBI" id="CHEBI:30413"/>
    </cofactor>
</comment>
<dbReference type="GO" id="GO:0004497">
    <property type="term" value="F:monooxygenase activity"/>
    <property type="evidence" value="ECO:0007669"/>
    <property type="project" value="UniProtKB-KW"/>
</dbReference>
<dbReference type="STRING" id="85968.GCA_900073015_03476"/>
<dbReference type="Pfam" id="PF00067">
    <property type="entry name" value="p450"/>
    <property type="match status" value="1"/>
</dbReference>
<keyword evidence="6" id="KW-0560">Oxidoreductase</keyword>
<comment type="caution">
    <text evidence="7">The sequence shown here is derived from an EMBL/GenBank/DDBJ whole genome shotgun (WGS) entry which is preliminary data.</text>
</comment>
<dbReference type="InterPro" id="IPR017972">
    <property type="entry name" value="Cyt_P450_CS"/>
</dbReference>
<dbReference type="OrthoDB" id="7376058at2"/>
<evidence type="ECO:0000256" key="4">
    <source>
        <dbReference type="ARBA" id="ARBA00023004"/>
    </source>
</evidence>
<dbReference type="Proteomes" id="UP000230551">
    <property type="component" value="Unassembled WGS sequence"/>
</dbReference>
<dbReference type="PRINTS" id="PR00385">
    <property type="entry name" value="P450"/>
</dbReference>
<dbReference type="PANTHER" id="PTHR24305">
    <property type="entry name" value="CYTOCHROME P450"/>
    <property type="match status" value="1"/>
</dbReference>
<evidence type="ECO:0000313" key="7">
    <source>
        <dbReference type="EMBL" id="PIB74079.1"/>
    </source>
</evidence>